<evidence type="ECO:0000259" key="2">
    <source>
        <dbReference type="PROSITE" id="PS50234"/>
    </source>
</evidence>
<keyword evidence="1" id="KW-0812">Transmembrane</keyword>
<feature type="domain" description="VWFA" evidence="2">
    <location>
        <begin position="81"/>
        <end position="259"/>
    </location>
</feature>
<name>A0ABT7QUY3_9BACT</name>
<dbReference type="PANTHER" id="PTHR37947">
    <property type="entry name" value="BLL2462 PROTEIN"/>
    <property type="match status" value="1"/>
</dbReference>
<protein>
    <submittedName>
        <fullName evidence="3">VWA domain-containing protein</fullName>
    </submittedName>
</protein>
<proteinExistence type="predicted"/>
<evidence type="ECO:0000256" key="1">
    <source>
        <dbReference type="SAM" id="Phobius"/>
    </source>
</evidence>
<sequence length="310" mass="34560">MNFSFGAPWFLLLLLLIPCFIWCKVHTKHFYFTKIAWVRTQIPLFSLLLWLKITIFALMVVALAEPYIYDPTSNSTKRGRDLALVLDASGSMAQSGFHTKNRFKNRYEVSIDLAKDFVKKRLDDNIAVVVFGTFAYTASPLTYDLSGVSYLLDMTNVGVAGESTAIGDALMQAMHTLSFGDAENKVIVLLTDGQHNAGSTSPRQAVEKAKKTGIKIYTIGIGQKNEYDAVLLETVSKETGAKSYSAIDADELAKVYEQIESLEPSPIRSENYLDRNSLAFYPLIFATLLLLGWVLSKHGIFTPWTSREAI</sequence>
<organism evidence="3 4">
    <name type="scientific">Sulfurovum zhangzhouensis</name>
    <dbReference type="NCBI Taxonomy" id="3019067"/>
    <lineage>
        <taxon>Bacteria</taxon>
        <taxon>Pseudomonadati</taxon>
        <taxon>Campylobacterota</taxon>
        <taxon>Epsilonproteobacteria</taxon>
        <taxon>Campylobacterales</taxon>
        <taxon>Sulfurovaceae</taxon>
        <taxon>Sulfurovum</taxon>
    </lineage>
</organism>
<dbReference type="PROSITE" id="PS50234">
    <property type="entry name" value="VWFA"/>
    <property type="match status" value="1"/>
</dbReference>
<gene>
    <name evidence="3" type="ORF">PGH07_00485</name>
</gene>
<dbReference type="RefSeq" id="WP_289411926.1">
    <property type="nucleotide sequence ID" value="NZ_JAQIBD010000001.1"/>
</dbReference>
<dbReference type="InterPro" id="IPR002035">
    <property type="entry name" value="VWF_A"/>
</dbReference>
<dbReference type="Proteomes" id="UP001169069">
    <property type="component" value="Unassembled WGS sequence"/>
</dbReference>
<evidence type="ECO:0000313" key="4">
    <source>
        <dbReference type="Proteomes" id="UP001169069"/>
    </source>
</evidence>
<dbReference type="SUPFAM" id="SSF53300">
    <property type="entry name" value="vWA-like"/>
    <property type="match status" value="1"/>
</dbReference>
<reference evidence="3" key="1">
    <citation type="submission" date="2023-01" db="EMBL/GenBank/DDBJ databases">
        <title>Sulfurovum sp. zt1-1 genome assembly.</title>
        <authorList>
            <person name="Wang J."/>
        </authorList>
    </citation>
    <scope>NUCLEOTIDE SEQUENCE</scope>
    <source>
        <strain evidence="3">Zt1-1</strain>
    </source>
</reference>
<keyword evidence="1" id="KW-0472">Membrane</keyword>
<dbReference type="SMART" id="SM00327">
    <property type="entry name" value="VWA"/>
    <property type="match status" value="1"/>
</dbReference>
<feature type="transmembrane region" description="Helical" evidence="1">
    <location>
        <begin position="47"/>
        <end position="68"/>
    </location>
</feature>
<feature type="transmembrane region" description="Helical" evidence="1">
    <location>
        <begin position="278"/>
        <end position="296"/>
    </location>
</feature>
<dbReference type="PANTHER" id="PTHR37947:SF1">
    <property type="entry name" value="BLL2462 PROTEIN"/>
    <property type="match status" value="1"/>
</dbReference>
<dbReference type="EMBL" id="JAQIBD010000001">
    <property type="protein sequence ID" value="MDM5270649.1"/>
    <property type="molecule type" value="Genomic_DNA"/>
</dbReference>
<dbReference type="Gene3D" id="3.40.50.410">
    <property type="entry name" value="von Willebrand factor, type A domain"/>
    <property type="match status" value="1"/>
</dbReference>
<keyword evidence="1" id="KW-1133">Transmembrane helix</keyword>
<dbReference type="Pfam" id="PF00092">
    <property type="entry name" value="VWA"/>
    <property type="match status" value="1"/>
</dbReference>
<keyword evidence="4" id="KW-1185">Reference proteome</keyword>
<dbReference type="InterPro" id="IPR036465">
    <property type="entry name" value="vWFA_dom_sf"/>
</dbReference>
<comment type="caution">
    <text evidence="3">The sequence shown here is derived from an EMBL/GenBank/DDBJ whole genome shotgun (WGS) entry which is preliminary data.</text>
</comment>
<accession>A0ABT7QUY3</accession>
<evidence type="ECO:0000313" key="3">
    <source>
        <dbReference type="EMBL" id="MDM5270649.1"/>
    </source>
</evidence>